<dbReference type="GO" id="GO:0016787">
    <property type="term" value="F:hydrolase activity"/>
    <property type="evidence" value="ECO:0007669"/>
    <property type="project" value="UniProtKB-ARBA"/>
</dbReference>
<dbReference type="FunFam" id="3.30.1360.180:FF:000002">
    <property type="entry name" value="Alkaline-phosphatase-like family protein"/>
    <property type="match status" value="1"/>
</dbReference>
<dbReference type="EMBL" id="WHWC01000009">
    <property type="protein sequence ID" value="KAG8376132.1"/>
    <property type="molecule type" value="Genomic_DNA"/>
</dbReference>
<keyword evidence="3" id="KW-1185">Reference proteome</keyword>
<dbReference type="InterPro" id="IPR002591">
    <property type="entry name" value="Phosphodiest/P_Trfase"/>
</dbReference>
<dbReference type="GO" id="GO:0005773">
    <property type="term" value="C:vacuole"/>
    <property type="evidence" value="ECO:0007669"/>
    <property type="project" value="TreeGrafter"/>
</dbReference>
<sequence>MKYSEMGSSSRPKKNINKLIPISAKEVDELSNSHPAKSLLPFTSSSSSTTAVFIILLRICLVLFVATAFAFLFFYTSSSSSNPTHEFSRPLSKLKSPVVLLISMDGFRFGYQYKTDTPNIDRLIENGTEAKRGLIPVFPTMTFPNHYSIVTGLYPTYHGIIANYFTDPQTGDRFTVANHDPKWWLGEPLWETAVKHGLKASAYFWPGSEVHKGSWDCPKDFCPKYDQNVPFEDRVDTVLKYFDLASDEIPSFMSLYFEDPDSQGHGVGPDDPRITEAVSRMDGIIGRLIKGLEERGLFEDVNIILVGDHGMVGTCDQKLIFLEDLDVPEEWVQLAGPVLAIRPPLGASHDEVVLGINDKLKSGKVNNGEYLKVYLKEDLALERLHYSDSYRIPPILGMVGEGFKVEQRNTSMQECGGSHGYDNAFFSMRTIFIAHGPRFAKGKKVESFENVQIYNVVTKLLNIQGAENNGTASFPNTVILPIKA</sequence>
<comment type="caution">
    <text evidence="2">The sequence shown here is derived from an EMBL/GenBank/DDBJ whole genome shotgun (WGS) entry which is preliminary data.</text>
</comment>
<keyword evidence="1" id="KW-1133">Transmembrane helix</keyword>
<reference evidence="2" key="1">
    <citation type="submission" date="2019-10" db="EMBL/GenBank/DDBJ databases">
        <authorList>
            <person name="Zhang R."/>
            <person name="Pan Y."/>
            <person name="Wang J."/>
            <person name="Ma R."/>
            <person name="Yu S."/>
        </authorList>
    </citation>
    <scope>NUCLEOTIDE SEQUENCE</scope>
    <source>
        <strain evidence="2">LA-IB0</strain>
        <tissue evidence="2">Leaf</tissue>
    </source>
</reference>
<name>A0AAV6X6R6_9LAMI</name>
<dbReference type="InterPro" id="IPR017850">
    <property type="entry name" value="Alkaline_phosphatase_core_sf"/>
</dbReference>
<evidence type="ECO:0000313" key="2">
    <source>
        <dbReference type="EMBL" id="KAG8376132.1"/>
    </source>
</evidence>
<accession>A0AAV6X6R6</accession>
<keyword evidence="1" id="KW-0812">Transmembrane</keyword>
<dbReference type="Pfam" id="PF01663">
    <property type="entry name" value="Phosphodiest"/>
    <property type="match status" value="1"/>
</dbReference>
<evidence type="ECO:0000313" key="3">
    <source>
        <dbReference type="Proteomes" id="UP000826271"/>
    </source>
</evidence>
<dbReference type="CDD" id="cd16018">
    <property type="entry name" value="Enpp"/>
    <property type="match status" value="1"/>
</dbReference>
<dbReference type="PANTHER" id="PTHR10151">
    <property type="entry name" value="ECTONUCLEOTIDE PYROPHOSPHATASE/PHOSPHODIESTERASE"/>
    <property type="match status" value="1"/>
</dbReference>
<keyword evidence="1" id="KW-0472">Membrane</keyword>
<dbReference type="FunFam" id="3.40.720.10:FF:000033">
    <property type="entry name" value="Alkaline-phosphatase-like family protein"/>
    <property type="match status" value="1"/>
</dbReference>
<dbReference type="Gene3D" id="3.40.720.10">
    <property type="entry name" value="Alkaline Phosphatase, subunit A"/>
    <property type="match status" value="1"/>
</dbReference>
<dbReference type="PANTHER" id="PTHR10151:SF120">
    <property type="entry name" value="BIS(5'-ADENOSYL)-TRIPHOSPHATASE"/>
    <property type="match status" value="1"/>
</dbReference>
<dbReference type="AlphaFoldDB" id="A0AAV6X6R6"/>
<protein>
    <submittedName>
        <fullName evidence="2">Uncharacterized protein</fullName>
    </submittedName>
</protein>
<gene>
    <name evidence="2" type="ORF">BUALT_Bualt09G0031500</name>
</gene>
<proteinExistence type="predicted"/>
<dbReference type="Proteomes" id="UP000826271">
    <property type="component" value="Unassembled WGS sequence"/>
</dbReference>
<dbReference type="Gene3D" id="3.30.1360.180">
    <property type="match status" value="1"/>
</dbReference>
<evidence type="ECO:0000256" key="1">
    <source>
        <dbReference type="SAM" id="Phobius"/>
    </source>
</evidence>
<organism evidence="2 3">
    <name type="scientific">Buddleja alternifolia</name>
    <dbReference type="NCBI Taxonomy" id="168488"/>
    <lineage>
        <taxon>Eukaryota</taxon>
        <taxon>Viridiplantae</taxon>
        <taxon>Streptophyta</taxon>
        <taxon>Embryophyta</taxon>
        <taxon>Tracheophyta</taxon>
        <taxon>Spermatophyta</taxon>
        <taxon>Magnoliopsida</taxon>
        <taxon>eudicotyledons</taxon>
        <taxon>Gunneridae</taxon>
        <taxon>Pentapetalae</taxon>
        <taxon>asterids</taxon>
        <taxon>lamiids</taxon>
        <taxon>Lamiales</taxon>
        <taxon>Scrophulariaceae</taxon>
        <taxon>Buddlejeae</taxon>
        <taxon>Buddleja</taxon>
    </lineage>
</organism>
<dbReference type="SUPFAM" id="SSF53649">
    <property type="entry name" value="Alkaline phosphatase-like"/>
    <property type="match status" value="1"/>
</dbReference>
<feature type="transmembrane region" description="Helical" evidence="1">
    <location>
        <begin position="51"/>
        <end position="75"/>
    </location>
</feature>